<evidence type="ECO:0000259" key="2">
    <source>
        <dbReference type="PROSITE" id="PS50158"/>
    </source>
</evidence>
<keyword evidence="4" id="KW-1185">Reference proteome</keyword>
<evidence type="ECO:0000313" key="4">
    <source>
        <dbReference type="Proteomes" id="UP000011115"/>
    </source>
</evidence>
<dbReference type="SUPFAM" id="SSF57756">
    <property type="entry name" value="Retrovirus zinc finger-like domains"/>
    <property type="match status" value="1"/>
</dbReference>
<dbReference type="InParanoid" id="M1DL90"/>
<dbReference type="AlphaFoldDB" id="M1DL90"/>
<dbReference type="InterPro" id="IPR001878">
    <property type="entry name" value="Znf_CCHC"/>
</dbReference>
<dbReference type="HOGENOM" id="CLU_1274186_0_0_1"/>
<sequence>MYNTNNLTDVDGASTHSTRISACGRARGPQLGMDVQVGGILQHSEILGAAQALTGSLATSVPRDSILGGPSYFEGTLTHVMSNVRVVEHTCLETYKDSGKGPRHQNSGENIPLGGGLEVGCGAYGRQSSSLTFHNGHSGPLGIESHVAPSWSAQQVALGDECYECGKVGHYVRDCHKAPVQLARGGSQFVKGKQGRLSCSSCQASCYRYCYDCGGLD</sequence>
<reference evidence="3" key="2">
    <citation type="submission" date="2015-06" db="UniProtKB">
        <authorList>
            <consortium name="EnsemblPlants"/>
        </authorList>
    </citation>
    <scope>IDENTIFICATION</scope>
    <source>
        <strain evidence="3">DM1-3 516 R44</strain>
    </source>
</reference>
<dbReference type="PaxDb" id="4113-PGSC0003DMT400090818"/>
<dbReference type="Gramene" id="PGSC0003DMT400090818">
    <property type="protein sequence ID" value="PGSC0003DMT400090818"/>
    <property type="gene ID" value="PGSC0003DMG400040389"/>
</dbReference>
<dbReference type="Gene3D" id="4.10.60.10">
    <property type="entry name" value="Zinc finger, CCHC-type"/>
    <property type="match status" value="1"/>
</dbReference>
<dbReference type="InterPro" id="IPR036875">
    <property type="entry name" value="Znf_CCHC_sf"/>
</dbReference>
<evidence type="ECO:0000256" key="1">
    <source>
        <dbReference type="PROSITE-ProRule" id="PRU00047"/>
    </source>
</evidence>
<dbReference type="GO" id="GO:0008270">
    <property type="term" value="F:zinc ion binding"/>
    <property type="evidence" value="ECO:0007669"/>
    <property type="project" value="UniProtKB-KW"/>
</dbReference>
<keyword evidence="1" id="KW-0862">Zinc</keyword>
<accession>M1DL90</accession>
<organism evidence="3 4">
    <name type="scientific">Solanum tuberosum</name>
    <name type="common">Potato</name>
    <dbReference type="NCBI Taxonomy" id="4113"/>
    <lineage>
        <taxon>Eukaryota</taxon>
        <taxon>Viridiplantae</taxon>
        <taxon>Streptophyta</taxon>
        <taxon>Embryophyta</taxon>
        <taxon>Tracheophyta</taxon>
        <taxon>Spermatophyta</taxon>
        <taxon>Magnoliopsida</taxon>
        <taxon>eudicotyledons</taxon>
        <taxon>Gunneridae</taxon>
        <taxon>Pentapetalae</taxon>
        <taxon>asterids</taxon>
        <taxon>lamiids</taxon>
        <taxon>Solanales</taxon>
        <taxon>Solanaceae</taxon>
        <taxon>Solanoideae</taxon>
        <taxon>Solaneae</taxon>
        <taxon>Solanum</taxon>
    </lineage>
</organism>
<dbReference type="Proteomes" id="UP000011115">
    <property type="component" value="Unassembled WGS sequence"/>
</dbReference>
<dbReference type="Pfam" id="PF00098">
    <property type="entry name" value="zf-CCHC"/>
    <property type="match status" value="1"/>
</dbReference>
<evidence type="ECO:0000313" key="3">
    <source>
        <dbReference type="EnsemblPlants" id="PGSC0003DMT400090818"/>
    </source>
</evidence>
<feature type="domain" description="CCHC-type" evidence="2">
    <location>
        <begin position="162"/>
        <end position="175"/>
    </location>
</feature>
<dbReference type="EnsemblPlants" id="PGSC0003DMT400090818">
    <property type="protein sequence ID" value="PGSC0003DMT400090818"/>
    <property type="gene ID" value="PGSC0003DMG400040389"/>
</dbReference>
<protein>
    <recommendedName>
        <fullName evidence="2">CCHC-type domain-containing protein</fullName>
    </recommendedName>
</protein>
<dbReference type="PROSITE" id="PS50158">
    <property type="entry name" value="ZF_CCHC"/>
    <property type="match status" value="1"/>
</dbReference>
<reference evidence="4" key="1">
    <citation type="journal article" date="2011" name="Nature">
        <title>Genome sequence and analysis of the tuber crop potato.</title>
        <authorList>
            <consortium name="The Potato Genome Sequencing Consortium"/>
        </authorList>
    </citation>
    <scope>NUCLEOTIDE SEQUENCE [LARGE SCALE GENOMIC DNA]</scope>
    <source>
        <strain evidence="4">cv. DM1-3 516 R44</strain>
    </source>
</reference>
<keyword evidence="1" id="KW-0479">Metal-binding</keyword>
<keyword evidence="1" id="KW-0863">Zinc-finger</keyword>
<dbReference type="SMART" id="SM00343">
    <property type="entry name" value="ZnF_C2HC"/>
    <property type="match status" value="1"/>
</dbReference>
<proteinExistence type="predicted"/>
<dbReference type="GO" id="GO:0003676">
    <property type="term" value="F:nucleic acid binding"/>
    <property type="evidence" value="ECO:0007669"/>
    <property type="project" value="InterPro"/>
</dbReference>
<name>M1DL90_SOLTU</name>